<protein>
    <recommendedName>
        <fullName evidence="3">FAD dependent oxidoreductase domain-containing protein</fullName>
    </recommendedName>
</protein>
<dbReference type="SUPFAM" id="SSF51905">
    <property type="entry name" value="FAD/NAD(P)-binding domain"/>
    <property type="match status" value="1"/>
</dbReference>
<dbReference type="PANTHER" id="PTHR45934">
    <property type="entry name" value="FAD/NAD(P)-BINDING OXIDOREDUCTASE FAMILY PROTEIN"/>
    <property type="match status" value="1"/>
</dbReference>
<comment type="caution">
    <text evidence="4">The sequence shown here is derived from an EMBL/GenBank/DDBJ whole genome shotgun (WGS) entry which is preliminary data.</text>
</comment>
<dbReference type="InterPro" id="IPR006076">
    <property type="entry name" value="FAD-dep_OxRdtase"/>
</dbReference>
<gene>
    <name evidence="4" type="ORF">RJ640_015655</name>
</gene>
<dbReference type="AlphaFoldDB" id="A0AA88QWC4"/>
<dbReference type="InterPro" id="IPR036188">
    <property type="entry name" value="FAD/NAD-bd_sf"/>
</dbReference>
<dbReference type="Gene3D" id="3.50.50.60">
    <property type="entry name" value="FAD/NAD(P)-binding domain"/>
    <property type="match status" value="1"/>
</dbReference>
<keyword evidence="2" id="KW-0503">Monooxygenase</keyword>
<accession>A0AA88QWC4</accession>
<dbReference type="Proteomes" id="UP001187471">
    <property type="component" value="Unassembled WGS sequence"/>
</dbReference>
<evidence type="ECO:0000313" key="4">
    <source>
        <dbReference type="EMBL" id="KAK2977658.1"/>
    </source>
</evidence>
<evidence type="ECO:0000256" key="1">
    <source>
        <dbReference type="ARBA" id="ARBA00023002"/>
    </source>
</evidence>
<keyword evidence="1" id="KW-0560">Oxidoreductase</keyword>
<reference evidence="4" key="1">
    <citation type="submission" date="2022-12" db="EMBL/GenBank/DDBJ databases">
        <title>Draft genome assemblies for two species of Escallonia (Escalloniales).</title>
        <authorList>
            <person name="Chanderbali A."/>
            <person name="Dervinis C."/>
            <person name="Anghel I."/>
            <person name="Soltis D."/>
            <person name="Soltis P."/>
            <person name="Zapata F."/>
        </authorList>
    </citation>
    <scope>NUCLEOTIDE SEQUENCE</scope>
    <source>
        <strain evidence="4">UCBG92.1500</strain>
        <tissue evidence="4">Leaf</tissue>
    </source>
</reference>
<organism evidence="4 5">
    <name type="scientific">Escallonia rubra</name>
    <dbReference type="NCBI Taxonomy" id="112253"/>
    <lineage>
        <taxon>Eukaryota</taxon>
        <taxon>Viridiplantae</taxon>
        <taxon>Streptophyta</taxon>
        <taxon>Embryophyta</taxon>
        <taxon>Tracheophyta</taxon>
        <taxon>Spermatophyta</taxon>
        <taxon>Magnoliopsida</taxon>
        <taxon>eudicotyledons</taxon>
        <taxon>Gunneridae</taxon>
        <taxon>Pentapetalae</taxon>
        <taxon>asterids</taxon>
        <taxon>campanulids</taxon>
        <taxon>Escalloniales</taxon>
        <taxon>Escalloniaceae</taxon>
        <taxon>Escallonia</taxon>
    </lineage>
</organism>
<evidence type="ECO:0000313" key="5">
    <source>
        <dbReference type="Proteomes" id="UP001187471"/>
    </source>
</evidence>
<keyword evidence="5" id="KW-1185">Reference proteome</keyword>
<dbReference type="EMBL" id="JAVXUO010001966">
    <property type="protein sequence ID" value="KAK2977658.1"/>
    <property type="molecule type" value="Genomic_DNA"/>
</dbReference>
<feature type="domain" description="FAD dependent oxidoreductase" evidence="3">
    <location>
        <begin position="6"/>
        <end position="49"/>
    </location>
</feature>
<dbReference type="InterPro" id="IPR044560">
    <property type="entry name" value="MOase"/>
</dbReference>
<sequence>MEKVEDVVIIGAGIAGLATAVALKRVGVRALVLERSDELRATGTALSLFPNAWLALDALGVSHKLTPLYVPTIRGSVTDIGTGATQQISFTISRSAPQI</sequence>
<dbReference type="GO" id="GO:0004497">
    <property type="term" value="F:monooxygenase activity"/>
    <property type="evidence" value="ECO:0007669"/>
    <property type="project" value="UniProtKB-KW"/>
</dbReference>
<dbReference type="Pfam" id="PF01266">
    <property type="entry name" value="DAO"/>
    <property type="match status" value="1"/>
</dbReference>
<evidence type="ECO:0000256" key="2">
    <source>
        <dbReference type="ARBA" id="ARBA00023033"/>
    </source>
</evidence>
<dbReference type="PANTHER" id="PTHR45934:SF1">
    <property type="entry name" value="OS04G0423100 PROTEIN"/>
    <property type="match status" value="1"/>
</dbReference>
<proteinExistence type="predicted"/>
<evidence type="ECO:0000259" key="3">
    <source>
        <dbReference type="Pfam" id="PF01266"/>
    </source>
</evidence>
<name>A0AA88QWC4_9ASTE</name>